<dbReference type="InterPro" id="IPR035940">
    <property type="entry name" value="CAP_sf"/>
</dbReference>
<dbReference type="AlphaFoldDB" id="A0AAV1LG25"/>
<evidence type="ECO:0000256" key="2">
    <source>
        <dbReference type="ARBA" id="ARBA00022525"/>
    </source>
</evidence>
<keyword evidence="6" id="KW-1185">Reference proteome</keyword>
<accession>A0AAV1LG25</accession>
<dbReference type="SUPFAM" id="SSF55797">
    <property type="entry name" value="PR-1-like"/>
    <property type="match status" value="1"/>
</dbReference>
<dbReference type="SMART" id="SM00198">
    <property type="entry name" value="SCP"/>
    <property type="match status" value="1"/>
</dbReference>
<keyword evidence="2" id="KW-0964">Secreted</keyword>
<gene>
    <name evidence="5" type="ORF">PARMNEM_LOCUS13973</name>
</gene>
<dbReference type="Pfam" id="PF00188">
    <property type="entry name" value="CAP"/>
    <property type="match status" value="1"/>
</dbReference>
<protein>
    <recommendedName>
        <fullName evidence="4">SCP domain-containing protein</fullName>
    </recommendedName>
</protein>
<proteinExistence type="predicted"/>
<name>A0AAV1LG25_9NEOP</name>
<dbReference type="PRINTS" id="PR00838">
    <property type="entry name" value="V5ALLERGEN"/>
</dbReference>
<evidence type="ECO:0000259" key="4">
    <source>
        <dbReference type="SMART" id="SM00198"/>
    </source>
</evidence>
<dbReference type="EMBL" id="CAVLGL010000090">
    <property type="protein sequence ID" value="CAK1594323.1"/>
    <property type="molecule type" value="Genomic_DNA"/>
</dbReference>
<dbReference type="InterPro" id="IPR014044">
    <property type="entry name" value="CAP_dom"/>
</dbReference>
<evidence type="ECO:0000313" key="6">
    <source>
        <dbReference type="Proteomes" id="UP001314205"/>
    </source>
</evidence>
<dbReference type="GO" id="GO:0005576">
    <property type="term" value="C:extracellular region"/>
    <property type="evidence" value="ECO:0007669"/>
    <property type="project" value="UniProtKB-SubCell"/>
</dbReference>
<evidence type="ECO:0000313" key="5">
    <source>
        <dbReference type="EMBL" id="CAK1594323.1"/>
    </source>
</evidence>
<comment type="subcellular location">
    <subcellularLocation>
        <location evidence="1">Secreted</location>
    </subcellularLocation>
</comment>
<feature type="domain" description="SCP" evidence="4">
    <location>
        <begin position="86"/>
        <end position="281"/>
    </location>
</feature>
<reference evidence="5 6" key="1">
    <citation type="submission" date="2023-11" db="EMBL/GenBank/DDBJ databases">
        <authorList>
            <person name="Hedman E."/>
            <person name="Englund M."/>
            <person name="Stromberg M."/>
            <person name="Nyberg Akerstrom W."/>
            <person name="Nylinder S."/>
            <person name="Jareborg N."/>
            <person name="Kallberg Y."/>
            <person name="Kronander E."/>
        </authorList>
    </citation>
    <scope>NUCLEOTIDE SEQUENCE [LARGE SCALE GENOMIC DNA]</scope>
</reference>
<evidence type="ECO:0000256" key="3">
    <source>
        <dbReference type="SAM" id="MobiDB-lite"/>
    </source>
</evidence>
<dbReference type="CDD" id="cd05380">
    <property type="entry name" value="CAP_euk"/>
    <property type="match status" value="1"/>
</dbReference>
<comment type="caution">
    <text evidence="5">The sequence shown here is derived from an EMBL/GenBank/DDBJ whole genome shotgun (WGS) entry which is preliminary data.</text>
</comment>
<feature type="region of interest" description="Disordered" evidence="3">
    <location>
        <begin position="815"/>
        <end position="848"/>
    </location>
</feature>
<dbReference type="Proteomes" id="UP001314205">
    <property type="component" value="Unassembled WGS sequence"/>
</dbReference>
<feature type="compositionally biased region" description="Basic residues" evidence="3">
    <location>
        <begin position="816"/>
        <end position="825"/>
    </location>
</feature>
<evidence type="ECO:0000256" key="1">
    <source>
        <dbReference type="ARBA" id="ARBA00004613"/>
    </source>
</evidence>
<organism evidence="5 6">
    <name type="scientific">Parnassius mnemosyne</name>
    <name type="common">clouded apollo</name>
    <dbReference type="NCBI Taxonomy" id="213953"/>
    <lineage>
        <taxon>Eukaryota</taxon>
        <taxon>Metazoa</taxon>
        <taxon>Ecdysozoa</taxon>
        <taxon>Arthropoda</taxon>
        <taxon>Hexapoda</taxon>
        <taxon>Insecta</taxon>
        <taxon>Pterygota</taxon>
        <taxon>Neoptera</taxon>
        <taxon>Endopterygota</taxon>
        <taxon>Lepidoptera</taxon>
        <taxon>Glossata</taxon>
        <taxon>Ditrysia</taxon>
        <taxon>Papilionoidea</taxon>
        <taxon>Papilionidae</taxon>
        <taxon>Parnassiinae</taxon>
        <taxon>Parnassini</taxon>
        <taxon>Parnassius</taxon>
        <taxon>Driopa</taxon>
    </lineage>
</organism>
<sequence length="863" mass="100028">MEFVSNILYLFQDRQIILTSLLYIFDSTLCSRVIDGLSQKSVYVAEYCPKMQYCKEGTHVMCMYYDKNREMGPHCLNFQNITITPVLATKLLEISNAIRSKVALGREKGKGGAPLPRAYGMIRLQWDEELATFAQVLANQCVLKHDMCRATKTFPDPGQTASIVRYTFPDWKTNSLPKDEGNGPGLNQAKLVYAITKSAKTWYMQKAVVTPEMITKYPDWLQNPTNKAGKLYLEMITAHATHMGCGMSAYSEYTYTTNNAAMHYNTVQIVCNFSARPRSGGLVYNTEAPSITSPGSQCGCPAGYDEDEDCLCNENPNYTPAPKQKLRSCSGRNCAPPIVLLPIVAMEDAPPTKLIAKRFNNETLDQSDILEIFNNDKTEINSAVKEAYSRNDFEEMLREARNNLQQARSQTNNEHSWNMQNVYVPKKPLIPGIGHQAQSIHRGLDHVRPSANQISRKSLFSKVQKFELPIKTQIKKDVLPRKDFSKVQNLVKTYMNTKRNSDNILLHNDLKINNRVNNIQSLNLNDMKARLNTAGTEKLIPRNYQIFKNKLHDDIVVDNNSISNLYGKTSNEDTDKKLMYLLNNLEQEVNHINLNQTEKEILDDKLRKIYGRISNKPKDFISSRKLNDANQVEKSDFLRFENTVHEHLLNERRNNDKNRIGDNFKEDISNRRLTTDNNNLDVHERLLLKERNSNEDFGSLKTRLEKPINENDHNINADLKYINRILSRNRNALVEYDDRYRKKLRALVNNDNFDQNLNRRDSRVPDLRDEKYAYKNYNEIRHKNYYPNHLDSEGQIGHDRRKYYQEKINYLERKLQKARSHRRHNKPDGDRQLRPVQPDRPMQPKTQKNVFYLPERARSVHGF</sequence>
<dbReference type="InterPro" id="IPR002413">
    <property type="entry name" value="V5_allergen-like"/>
</dbReference>
<dbReference type="Gene3D" id="3.40.33.10">
    <property type="entry name" value="CAP"/>
    <property type="match status" value="1"/>
</dbReference>